<dbReference type="InterPro" id="IPR003114">
    <property type="entry name" value="Phox_assoc"/>
</dbReference>
<dbReference type="EMBL" id="JNVN01000434">
    <property type="protein sequence ID" value="KHJ35316.1"/>
    <property type="molecule type" value="Genomic_DNA"/>
</dbReference>
<evidence type="ECO:0000313" key="7">
    <source>
        <dbReference type="Proteomes" id="UP000030854"/>
    </source>
</evidence>
<evidence type="ECO:0000256" key="3">
    <source>
        <dbReference type="SAM" id="Phobius"/>
    </source>
</evidence>
<feature type="transmembrane region" description="Helical" evidence="3">
    <location>
        <begin position="65"/>
        <end position="86"/>
    </location>
</feature>
<dbReference type="InterPro" id="IPR036871">
    <property type="entry name" value="PX_dom_sf"/>
</dbReference>
<feature type="region of interest" description="Disordered" evidence="2">
    <location>
        <begin position="433"/>
        <end position="484"/>
    </location>
</feature>
<feature type="compositionally biased region" description="Polar residues" evidence="2">
    <location>
        <begin position="349"/>
        <end position="364"/>
    </location>
</feature>
<dbReference type="PROSITE" id="PS50195">
    <property type="entry name" value="PX"/>
    <property type="match status" value="1"/>
</dbReference>
<feature type="region of interest" description="Disordered" evidence="2">
    <location>
        <begin position="329"/>
        <end position="373"/>
    </location>
</feature>
<accession>A0A0B1PEK4</accession>
<dbReference type="Gene3D" id="3.30.1520.10">
    <property type="entry name" value="Phox-like domain"/>
    <property type="match status" value="1"/>
</dbReference>
<feature type="domain" description="PX" evidence="4">
    <location>
        <begin position="524"/>
        <end position="640"/>
    </location>
</feature>
<keyword evidence="3" id="KW-0812">Transmembrane</keyword>
<dbReference type="STRING" id="52586.A0A0B1PEK4"/>
<comment type="similarity">
    <text evidence="1">Belongs to the sorting nexin family.</text>
</comment>
<dbReference type="CDD" id="cd06093">
    <property type="entry name" value="PX_domain"/>
    <property type="match status" value="1"/>
</dbReference>
<dbReference type="GO" id="GO:0035091">
    <property type="term" value="F:phosphatidylinositol binding"/>
    <property type="evidence" value="ECO:0007669"/>
    <property type="project" value="InterPro"/>
</dbReference>
<proteinExistence type="inferred from homology"/>
<organism evidence="6 7">
    <name type="scientific">Uncinula necator</name>
    <name type="common">Grape powdery mildew</name>
    <dbReference type="NCBI Taxonomy" id="52586"/>
    <lineage>
        <taxon>Eukaryota</taxon>
        <taxon>Fungi</taxon>
        <taxon>Dikarya</taxon>
        <taxon>Ascomycota</taxon>
        <taxon>Pezizomycotina</taxon>
        <taxon>Leotiomycetes</taxon>
        <taxon>Erysiphales</taxon>
        <taxon>Erysiphaceae</taxon>
        <taxon>Erysiphe</taxon>
    </lineage>
</organism>
<evidence type="ECO:0000256" key="2">
    <source>
        <dbReference type="SAM" id="MobiDB-lite"/>
    </source>
</evidence>
<feature type="compositionally biased region" description="Low complexity" evidence="2">
    <location>
        <begin position="832"/>
        <end position="850"/>
    </location>
</feature>
<feature type="compositionally biased region" description="Basic and acidic residues" evidence="2">
    <location>
        <begin position="1"/>
        <end position="18"/>
    </location>
</feature>
<feature type="compositionally biased region" description="Polar residues" evidence="2">
    <location>
        <begin position="329"/>
        <end position="342"/>
    </location>
</feature>
<dbReference type="Pfam" id="PF00787">
    <property type="entry name" value="PX"/>
    <property type="match status" value="1"/>
</dbReference>
<dbReference type="SUPFAM" id="SSF64268">
    <property type="entry name" value="PX domain"/>
    <property type="match status" value="1"/>
</dbReference>
<feature type="region of interest" description="Disordered" evidence="2">
    <location>
        <begin position="1"/>
        <end position="26"/>
    </location>
</feature>
<dbReference type="SMART" id="SM00313">
    <property type="entry name" value="PXA"/>
    <property type="match status" value="1"/>
</dbReference>
<keyword evidence="7" id="KW-1185">Reference proteome</keyword>
<dbReference type="InterPro" id="IPR001683">
    <property type="entry name" value="PX_dom"/>
</dbReference>
<dbReference type="PANTHER" id="PTHR22775:SF47">
    <property type="entry name" value="MEIOTICALLY UP-REGULATED GENE 122 PROTEIN"/>
    <property type="match status" value="1"/>
</dbReference>
<protein>
    <submittedName>
        <fullName evidence="6">Putative px domain-containing protein</fullName>
    </submittedName>
</protein>
<dbReference type="PROSITE" id="PS51207">
    <property type="entry name" value="PXA"/>
    <property type="match status" value="1"/>
</dbReference>
<feature type="compositionally biased region" description="Low complexity" evidence="2">
    <location>
        <begin position="763"/>
        <end position="776"/>
    </location>
</feature>
<evidence type="ECO:0000259" key="5">
    <source>
        <dbReference type="PROSITE" id="PS51207"/>
    </source>
</evidence>
<dbReference type="Pfam" id="PF02194">
    <property type="entry name" value="PXA"/>
    <property type="match status" value="1"/>
</dbReference>
<reference evidence="6 7" key="1">
    <citation type="journal article" date="2014" name="BMC Genomics">
        <title>Adaptive genomic structural variation in the grape powdery mildew pathogen, Erysiphe necator.</title>
        <authorList>
            <person name="Jones L."/>
            <person name="Riaz S."/>
            <person name="Morales-Cruz A."/>
            <person name="Amrine K.C."/>
            <person name="McGuire B."/>
            <person name="Gubler W.D."/>
            <person name="Walker M.A."/>
            <person name="Cantu D."/>
        </authorList>
    </citation>
    <scope>NUCLEOTIDE SEQUENCE [LARGE SCALE GENOMIC DNA]</scope>
    <source>
        <strain evidence="7">c</strain>
    </source>
</reference>
<feature type="region of interest" description="Disordered" evidence="2">
    <location>
        <begin position="757"/>
        <end position="884"/>
    </location>
</feature>
<dbReference type="PANTHER" id="PTHR22775">
    <property type="entry name" value="SORTING NEXIN"/>
    <property type="match status" value="1"/>
</dbReference>
<name>A0A0B1PEK4_UNCNE</name>
<dbReference type="InterPro" id="IPR013937">
    <property type="entry name" value="Sorting_nexin_C"/>
</dbReference>
<keyword evidence="3" id="KW-1133">Transmembrane helix</keyword>
<dbReference type="OMA" id="INGWIIH"/>
<dbReference type="FunFam" id="3.30.1520.10:FF:000065">
    <property type="entry name" value="PX domain protein (AFU_orthologue AFUA_2G07450)"/>
    <property type="match status" value="1"/>
</dbReference>
<evidence type="ECO:0000259" key="4">
    <source>
        <dbReference type="PROSITE" id="PS50195"/>
    </source>
</evidence>
<evidence type="ECO:0000256" key="1">
    <source>
        <dbReference type="ARBA" id="ARBA00010883"/>
    </source>
</evidence>
<feature type="compositionally biased region" description="Polar residues" evidence="2">
    <location>
        <begin position="784"/>
        <end position="799"/>
    </location>
</feature>
<dbReference type="Pfam" id="PF08628">
    <property type="entry name" value="Nexin_C"/>
    <property type="match status" value="1"/>
</dbReference>
<dbReference type="Proteomes" id="UP000030854">
    <property type="component" value="Unassembled WGS sequence"/>
</dbReference>
<feature type="domain" description="PXA" evidence="5">
    <location>
        <begin position="137"/>
        <end position="316"/>
    </location>
</feature>
<keyword evidence="3" id="KW-0472">Membrane</keyword>
<comment type="caution">
    <text evidence="6">The sequence shown here is derived from an EMBL/GenBank/DDBJ whole genome shotgun (WGS) entry which is preliminary data.</text>
</comment>
<sequence length="1045" mass="115520">MNGIVKDKRDGTSSRTDDTVNNSSPSHPIMNLEDIINSVLQFLSAASTEALVGVAVALTTLTYFVLGRIGLILIGGFAGVLLHATWEARNTGDYTSIRREHSLDVIRRLLDFREHNTKDEIHQGKDEIATYNFESFQPETAAALRELVDAVIRDYVNWWYHKILPKDTTFTAAIRQSLLRIIISIYLHLSKKRPEDIFLDFLTNSSSVMIVFLGELSSALTLSPGPATDAVHSYLFANPESSLANALDEQNQKKKLKMTAADIIENFVEKSVLDCNPLRIFLTEILSCLVLESVLKTCSKPEWINGWIVFLLEKGESDLSQAIDAGMNKNQQDGISEGNTKNLGHAGSAQKSKPNVNQEQQGSQKHNRLSRTDEDMDKALEEAKRLSELIAEDDAKKKNNHTLPNPKTDILVVPLSQADVNIDLDLETIKTKSNKVSSKNDHKPVSATEVPKFTESPHLSSTNHEKSGILSESQDPSTTINISHSNSSFTKLDQLSMDCSSGNRDSSSQMDKKVALMTLHNANVTVCDNNSNPEKGKMRSKPSFDFLIQIEPASSSHPGWMIVRRYSDFETLHEVLRRIAQISGVTFFTEQHQTLPNWKDFTKETLRVELERYLRDACWYQPLAESEGMKRFFKKDQEQQILSSKNNSFPGLGWSTPSAMGKGVLDALAGAPKGVAEGSKAITGVFNNIGNLGQKKLNSAQVEATLGKGSLSNMNPLQASRVGEDIYFSSSIGQTQSNKSQLLEQRPGYDLMAMDEDHQTHESNSTSTRSSVSGRQSPDRNQDSTRNSSQRNTANSSPIEFSIEALKLPPPPTEMPDDYCSRSVNGSIAGHSRSGSNSASARTTTSGTGTPRHLQNSSGHKRAKSSRSGSMKTRKSRKASKPLTEAETRVAVELIFAVINEIYTISSAWNIRRTLLTAAKTYFLRPGNPSLLQIQSLVQESIISANISDTGIAAHLHKIRENCLPSEDELKKWSTKMSPENKERLRIKARSLLIKRGVPIALTGVMGQAATSEAMGHIFDYLQIEEVTRGLIFGILLQGIRAVLY</sequence>
<dbReference type="HOGENOM" id="CLU_007315_0_0_1"/>
<dbReference type="AlphaFoldDB" id="A0A0B1PEK4"/>
<evidence type="ECO:0000313" key="6">
    <source>
        <dbReference type="EMBL" id="KHJ35316.1"/>
    </source>
</evidence>
<gene>
    <name evidence="6" type="ORF">EV44_g4571</name>
</gene>